<accession>A0ABV0NAU1</accession>
<keyword evidence="7" id="KW-0675">Receptor</keyword>
<name>A0ABV0NAU1_9TELE</name>
<dbReference type="SUPFAM" id="SSF81321">
    <property type="entry name" value="Family A G protein-coupled receptor-like"/>
    <property type="match status" value="1"/>
</dbReference>
<feature type="non-terminal residue" evidence="9">
    <location>
        <position position="1"/>
    </location>
</feature>
<evidence type="ECO:0000256" key="6">
    <source>
        <dbReference type="ARBA" id="ARBA00023136"/>
    </source>
</evidence>
<dbReference type="EMBL" id="JAHRIO010031113">
    <property type="protein sequence ID" value="MEQ2168519.1"/>
    <property type="molecule type" value="Genomic_DNA"/>
</dbReference>
<dbReference type="Proteomes" id="UP001476798">
    <property type="component" value="Unassembled WGS sequence"/>
</dbReference>
<evidence type="ECO:0000256" key="1">
    <source>
        <dbReference type="ARBA" id="ARBA00004651"/>
    </source>
</evidence>
<proteinExistence type="predicted"/>
<dbReference type="InterPro" id="IPR000276">
    <property type="entry name" value="GPCR_Rhodpsn"/>
</dbReference>
<comment type="caution">
    <text evidence="9">The sequence shown here is derived from an EMBL/GenBank/DDBJ whole genome shotgun (WGS) entry which is preliminary data.</text>
</comment>
<dbReference type="PANTHER" id="PTHR24231">
    <property type="entry name" value="PURINOCEPTOR-RELATED G-PROTEIN COUPLED RECEPTOR"/>
    <property type="match status" value="1"/>
</dbReference>
<protein>
    <submittedName>
        <fullName evidence="9">Uncharacterized protein</fullName>
    </submittedName>
</protein>
<keyword evidence="3" id="KW-0812">Transmembrane</keyword>
<evidence type="ECO:0000313" key="9">
    <source>
        <dbReference type="EMBL" id="MEQ2168519.1"/>
    </source>
</evidence>
<keyword evidence="2" id="KW-1003">Cell membrane</keyword>
<dbReference type="Pfam" id="PF00001">
    <property type="entry name" value="7tm_1"/>
    <property type="match status" value="1"/>
</dbReference>
<keyword evidence="8" id="KW-0807">Transducer</keyword>
<reference evidence="9 10" key="1">
    <citation type="submission" date="2021-06" db="EMBL/GenBank/DDBJ databases">
        <authorList>
            <person name="Palmer J.M."/>
        </authorList>
    </citation>
    <scope>NUCLEOTIDE SEQUENCE [LARGE SCALE GENOMIC DNA]</scope>
    <source>
        <strain evidence="9 10">GA_2019</strain>
        <tissue evidence="9">Muscle</tissue>
    </source>
</reference>
<organism evidence="9 10">
    <name type="scientific">Goodea atripinnis</name>
    <dbReference type="NCBI Taxonomy" id="208336"/>
    <lineage>
        <taxon>Eukaryota</taxon>
        <taxon>Metazoa</taxon>
        <taxon>Chordata</taxon>
        <taxon>Craniata</taxon>
        <taxon>Vertebrata</taxon>
        <taxon>Euteleostomi</taxon>
        <taxon>Actinopterygii</taxon>
        <taxon>Neopterygii</taxon>
        <taxon>Teleostei</taxon>
        <taxon>Neoteleostei</taxon>
        <taxon>Acanthomorphata</taxon>
        <taxon>Ovalentaria</taxon>
        <taxon>Atherinomorphae</taxon>
        <taxon>Cyprinodontiformes</taxon>
        <taxon>Goodeidae</taxon>
        <taxon>Goodea</taxon>
    </lineage>
</organism>
<keyword evidence="10" id="KW-1185">Reference proteome</keyword>
<sequence>IILPDSWLFLSDSTSSSIHRGKPAYVIMVNLAFSDGSFSLTLPLRLAYYMNKGRWYFPDWICRLCVFGFYVNLYSR</sequence>
<dbReference type="PANTHER" id="PTHR24231:SF52">
    <property type="entry name" value="CYSTEINYL LEUKOTRIENE RECEPTOR 2-LIKE"/>
    <property type="match status" value="1"/>
</dbReference>
<evidence type="ECO:0000256" key="3">
    <source>
        <dbReference type="ARBA" id="ARBA00022692"/>
    </source>
</evidence>
<evidence type="ECO:0000256" key="7">
    <source>
        <dbReference type="ARBA" id="ARBA00023170"/>
    </source>
</evidence>
<evidence type="ECO:0000256" key="8">
    <source>
        <dbReference type="ARBA" id="ARBA00023224"/>
    </source>
</evidence>
<keyword evidence="4" id="KW-1133">Transmembrane helix</keyword>
<evidence type="ECO:0000256" key="4">
    <source>
        <dbReference type="ARBA" id="ARBA00022989"/>
    </source>
</evidence>
<gene>
    <name evidence="9" type="ORF">GOODEAATRI_015310</name>
</gene>
<keyword evidence="6" id="KW-0472">Membrane</keyword>
<keyword evidence="5" id="KW-0297">G-protein coupled receptor</keyword>
<dbReference type="Gene3D" id="1.20.1070.10">
    <property type="entry name" value="Rhodopsin 7-helix transmembrane proteins"/>
    <property type="match status" value="1"/>
</dbReference>
<evidence type="ECO:0000256" key="2">
    <source>
        <dbReference type="ARBA" id="ARBA00022475"/>
    </source>
</evidence>
<evidence type="ECO:0000313" key="10">
    <source>
        <dbReference type="Proteomes" id="UP001476798"/>
    </source>
</evidence>
<comment type="subcellular location">
    <subcellularLocation>
        <location evidence="1">Cell membrane</location>
        <topology evidence="1">Multi-pass membrane protein</topology>
    </subcellularLocation>
</comment>
<evidence type="ECO:0000256" key="5">
    <source>
        <dbReference type="ARBA" id="ARBA00023040"/>
    </source>
</evidence>